<reference evidence="4" key="1">
    <citation type="submission" date="2022-12" db="EMBL/GenBank/DDBJ databases">
        <title>Reference genome sequencing for broad-spectrum identification of bacterial and archaeal isolates by mass spectrometry.</title>
        <authorList>
            <person name="Sekiguchi Y."/>
            <person name="Tourlousse D.M."/>
        </authorList>
    </citation>
    <scope>NUCLEOTIDE SEQUENCE</scope>
    <source>
        <strain evidence="4">10succ1</strain>
    </source>
</reference>
<keyword evidence="1 2" id="KW-0238">DNA-binding</keyword>
<dbReference type="InterPro" id="IPR001647">
    <property type="entry name" value="HTH_TetR"/>
</dbReference>
<keyword evidence="5" id="KW-1185">Reference proteome</keyword>
<dbReference type="SUPFAM" id="SSF46689">
    <property type="entry name" value="Homeodomain-like"/>
    <property type="match status" value="1"/>
</dbReference>
<comment type="caution">
    <text evidence="4">The sequence shown here is derived from an EMBL/GenBank/DDBJ whole genome shotgun (WGS) entry which is preliminary data.</text>
</comment>
<proteinExistence type="predicted"/>
<organism evidence="4 5">
    <name type="scientific">Propionigenium maris DSM 9537</name>
    <dbReference type="NCBI Taxonomy" id="1123000"/>
    <lineage>
        <taxon>Bacteria</taxon>
        <taxon>Fusobacteriati</taxon>
        <taxon>Fusobacteriota</taxon>
        <taxon>Fusobacteriia</taxon>
        <taxon>Fusobacteriales</taxon>
        <taxon>Fusobacteriaceae</taxon>
        <taxon>Propionigenium</taxon>
    </lineage>
</organism>
<dbReference type="InterPro" id="IPR009057">
    <property type="entry name" value="Homeodomain-like_sf"/>
</dbReference>
<name>A0A9W6GIR5_9FUSO</name>
<evidence type="ECO:0000256" key="1">
    <source>
        <dbReference type="ARBA" id="ARBA00023125"/>
    </source>
</evidence>
<evidence type="ECO:0000313" key="4">
    <source>
        <dbReference type="EMBL" id="GLI54832.1"/>
    </source>
</evidence>
<dbReference type="GO" id="GO:0003677">
    <property type="term" value="F:DNA binding"/>
    <property type="evidence" value="ECO:0007669"/>
    <property type="project" value="UniProtKB-UniRule"/>
</dbReference>
<dbReference type="Proteomes" id="UP001144471">
    <property type="component" value="Unassembled WGS sequence"/>
</dbReference>
<dbReference type="EMBL" id="BSDY01000001">
    <property type="protein sequence ID" value="GLI54832.1"/>
    <property type="molecule type" value="Genomic_DNA"/>
</dbReference>
<dbReference type="RefSeq" id="WP_281832890.1">
    <property type="nucleotide sequence ID" value="NZ_BSDY01000001.1"/>
</dbReference>
<feature type="domain" description="HTH tetR-type" evidence="3">
    <location>
        <begin position="6"/>
        <end position="66"/>
    </location>
</feature>
<protein>
    <submittedName>
        <fullName evidence="4">TetR family transcriptional regulator</fullName>
    </submittedName>
</protein>
<sequence length="197" mass="23159">MPKKAVYSREVILNYAYKILVERGLQDISARNLAREMNSSTIPIYTFFSSMDEVKEELLKLAKNKFMEYIREDYTDLVLLNVGMGVVLFAREEKELFRSIFLRATPYNDLIQEILEDFKALIKEQFARDPRFQNLSCERADWLLNKGWIYAQGLATLTCTGYIEDPSDEYIKKNLLETGRFFIKEAINPDERDYENS</sequence>
<evidence type="ECO:0000256" key="2">
    <source>
        <dbReference type="PROSITE-ProRule" id="PRU00335"/>
    </source>
</evidence>
<gene>
    <name evidence="4" type="ORF">PM10SUCC1_03470</name>
</gene>
<feature type="DNA-binding region" description="H-T-H motif" evidence="2">
    <location>
        <begin position="29"/>
        <end position="48"/>
    </location>
</feature>
<accession>A0A9W6GIR5</accession>
<dbReference type="AlphaFoldDB" id="A0A9W6GIR5"/>
<evidence type="ECO:0000259" key="3">
    <source>
        <dbReference type="PROSITE" id="PS50977"/>
    </source>
</evidence>
<evidence type="ECO:0000313" key="5">
    <source>
        <dbReference type="Proteomes" id="UP001144471"/>
    </source>
</evidence>
<dbReference type="Gene3D" id="1.10.357.10">
    <property type="entry name" value="Tetracycline Repressor, domain 2"/>
    <property type="match status" value="1"/>
</dbReference>
<dbReference type="PROSITE" id="PS50977">
    <property type="entry name" value="HTH_TETR_2"/>
    <property type="match status" value="1"/>
</dbReference>